<evidence type="ECO:0000313" key="2">
    <source>
        <dbReference type="WBParaSite" id="PTRK_0001451800.1"/>
    </source>
</evidence>
<accession>A0A0N4ZZS8</accession>
<dbReference type="AlphaFoldDB" id="A0A0N4ZZS8"/>
<sequence length="118" mass="13761">VTGLCICGKHDNIHIVSEGDEIYMEYNNLHSNYGFKAYYAIAPPDQNTSIICDKDSCFEKNGKYYEKVNKTYKAFSYTLVPKETLILYRTNNSFEEHFVPSDEDYYNGSSNRYNETIF</sequence>
<keyword evidence="1" id="KW-1185">Reference proteome</keyword>
<dbReference type="Proteomes" id="UP000038045">
    <property type="component" value="Unplaced"/>
</dbReference>
<dbReference type="WBParaSite" id="PTRK_0001451800.1">
    <property type="protein sequence ID" value="PTRK_0001451800.1"/>
    <property type="gene ID" value="PTRK_0001451800"/>
</dbReference>
<proteinExistence type="predicted"/>
<name>A0A0N4ZZS8_PARTI</name>
<evidence type="ECO:0000313" key="1">
    <source>
        <dbReference type="Proteomes" id="UP000038045"/>
    </source>
</evidence>
<reference evidence="2" key="1">
    <citation type="submission" date="2017-02" db="UniProtKB">
        <authorList>
            <consortium name="WormBaseParasite"/>
        </authorList>
    </citation>
    <scope>IDENTIFICATION</scope>
</reference>
<organism evidence="1 2">
    <name type="scientific">Parastrongyloides trichosuri</name>
    <name type="common">Possum-specific nematode worm</name>
    <dbReference type="NCBI Taxonomy" id="131310"/>
    <lineage>
        <taxon>Eukaryota</taxon>
        <taxon>Metazoa</taxon>
        <taxon>Ecdysozoa</taxon>
        <taxon>Nematoda</taxon>
        <taxon>Chromadorea</taxon>
        <taxon>Rhabditida</taxon>
        <taxon>Tylenchina</taxon>
        <taxon>Panagrolaimomorpha</taxon>
        <taxon>Strongyloidoidea</taxon>
        <taxon>Strongyloididae</taxon>
        <taxon>Parastrongyloides</taxon>
    </lineage>
</organism>
<protein>
    <submittedName>
        <fullName evidence="2">Serine/threonine protein kinase</fullName>
    </submittedName>
</protein>